<dbReference type="PANTHER" id="PTHR10091:SF0">
    <property type="entry name" value="GALACTOSE MUTAROTASE"/>
    <property type="match status" value="1"/>
</dbReference>
<sequence>MINRIDWEGTPAYEMENDQLIVRICPALGSNVYSIWDKKLGRELLRTPSGPQELEEAPVQYGTPILMPPNRIRGARFTFEGREYRFDVTNSHGHHVHGMLRNQAWTVTATGHREDTTYITCVLRLAEDENVQRQYPHALELELTCELKGGLLRHSLRAVNRGDVTAPFGYGLHTWFRLDGEPEKWKLQLPSSGIWELDETKVPTGEMVPLGEAYTRLLRGDTLEGYDMDTVFQIGDYPRLAVLCRKGVELRYSASEAFKQWVVFTKGEARDYICLEPYTWVTNAPNITGHPAEVTGLRGIAPGEELNLEVKLEVIHT</sequence>
<dbReference type="PATRIC" id="fig|1036673.3.peg.3343"/>
<dbReference type="Pfam" id="PF01263">
    <property type="entry name" value="Aldose_epim"/>
    <property type="match status" value="1"/>
</dbReference>
<reference evidence="2" key="1">
    <citation type="submission" date="2011-06" db="EMBL/GenBank/DDBJ databases">
        <title>Complete genome sequence of Paenibacillus mucilaginosus KNP414.</title>
        <authorList>
            <person name="Wang J."/>
            <person name="Hu S."/>
            <person name="Hu X."/>
            <person name="Zhang B."/>
            <person name="Dong D."/>
            <person name="Zhang S."/>
            <person name="Zhao K."/>
            <person name="Wu D."/>
        </authorList>
    </citation>
    <scope>NUCLEOTIDE SEQUENCE [LARGE SCALE GENOMIC DNA]</scope>
    <source>
        <strain evidence="2">KNP414</strain>
    </source>
</reference>
<reference evidence="1 2" key="2">
    <citation type="journal article" date="2013" name="Genome Announc.">
        <title>Genome Sequence of Growth-Improving Paenibacillus mucilaginosus Strain KNP414.</title>
        <authorList>
            <person name="Lu J.J."/>
            <person name="Wang J.F."/>
            <person name="Hu X.F."/>
        </authorList>
    </citation>
    <scope>NUCLEOTIDE SEQUENCE [LARGE SCALE GENOMIC DNA]</scope>
    <source>
        <strain evidence="1 2">KNP414</strain>
    </source>
</reference>
<dbReference type="GO" id="GO:0005737">
    <property type="term" value="C:cytoplasm"/>
    <property type="evidence" value="ECO:0007669"/>
    <property type="project" value="TreeGrafter"/>
</dbReference>
<dbReference type="Gene3D" id="2.70.98.10">
    <property type="match status" value="1"/>
</dbReference>
<dbReference type="KEGG" id="pms:KNP414_03643"/>
<dbReference type="EMBL" id="CP002869">
    <property type="protein sequence ID" value="AEI42187.1"/>
    <property type="molecule type" value="Genomic_DNA"/>
</dbReference>
<dbReference type="SUPFAM" id="SSF74650">
    <property type="entry name" value="Galactose mutarotase-like"/>
    <property type="match status" value="1"/>
</dbReference>
<dbReference type="InterPro" id="IPR014718">
    <property type="entry name" value="GH-type_carb-bd"/>
</dbReference>
<dbReference type="CDD" id="cd01081">
    <property type="entry name" value="Aldose_epim"/>
    <property type="match status" value="1"/>
</dbReference>
<protein>
    <submittedName>
        <fullName evidence="1">Aldose 1-epimerase</fullName>
    </submittedName>
</protein>
<dbReference type="InterPro" id="IPR008183">
    <property type="entry name" value="Aldose_1/G6P_1-epimerase"/>
</dbReference>
<dbReference type="PANTHER" id="PTHR10091">
    <property type="entry name" value="ALDOSE-1-EPIMERASE"/>
    <property type="match status" value="1"/>
</dbReference>
<name>F8FFF9_PAEMK</name>
<dbReference type="GO" id="GO:0030246">
    <property type="term" value="F:carbohydrate binding"/>
    <property type="evidence" value="ECO:0007669"/>
    <property type="project" value="InterPro"/>
</dbReference>
<dbReference type="InterPro" id="IPR011013">
    <property type="entry name" value="Gal_mutarotase_sf_dom"/>
</dbReference>
<dbReference type="RefSeq" id="WP_013917344.1">
    <property type="nucleotide sequence ID" value="NC_015690.1"/>
</dbReference>
<evidence type="ECO:0000313" key="1">
    <source>
        <dbReference type="EMBL" id="AEI42187.1"/>
    </source>
</evidence>
<dbReference type="HOGENOM" id="CLU_052486_2_0_9"/>
<dbReference type="Proteomes" id="UP000006620">
    <property type="component" value="Chromosome"/>
</dbReference>
<gene>
    <name evidence="1" type="ordered locus">KNP414_03643</name>
</gene>
<dbReference type="GO" id="GO:0033499">
    <property type="term" value="P:galactose catabolic process via UDP-galactose, Leloir pathway"/>
    <property type="evidence" value="ECO:0007669"/>
    <property type="project" value="TreeGrafter"/>
</dbReference>
<dbReference type="AlphaFoldDB" id="F8FFF9"/>
<organism evidence="1 2">
    <name type="scientific">Paenibacillus mucilaginosus (strain KNP414)</name>
    <dbReference type="NCBI Taxonomy" id="1036673"/>
    <lineage>
        <taxon>Bacteria</taxon>
        <taxon>Bacillati</taxon>
        <taxon>Bacillota</taxon>
        <taxon>Bacilli</taxon>
        <taxon>Bacillales</taxon>
        <taxon>Paenibacillaceae</taxon>
        <taxon>Paenibacillus</taxon>
    </lineage>
</organism>
<evidence type="ECO:0000313" key="2">
    <source>
        <dbReference type="Proteomes" id="UP000006620"/>
    </source>
</evidence>
<dbReference type="GO" id="GO:0004034">
    <property type="term" value="F:aldose 1-epimerase activity"/>
    <property type="evidence" value="ECO:0007669"/>
    <property type="project" value="TreeGrafter"/>
</dbReference>
<accession>F8FFF9</accession>
<dbReference type="GO" id="GO:0006006">
    <property type="term" value="P:glucose metabolic process"/>
    <property type="evidence" value="ECO:0007669"/>
    <property type="project" value="TreeGrafter"/>
</dbReference>
<proteinExistence type="predicted"/>